<evidence type="ECO:0000259" key="7">
    <source>
        <dbReference type="Pfam" id="PF00501"/>
    </source>
</evidence>
<gene>
    <name evidence="8" type="ORF">GCM10009754_54380</name>
</gene>
<evidence type="ECO:0000256" key="5">
    <source>
        <dbReference type="ARBA" id="ARBA00024484"/>
    </source>
</evidence>
<evidence type="ECO:0000256" key="1">
    <source>
        <dbReference type="ARBA" id="ARBA00006432"/>
    </source>
</evidence>
<dbReference type="Pfam" id="PF00501">
    <property type="entry name" value="AMP-binding"/>
    <property type="match status" value="1"/>
</dbReference>
<comment type="similarity">
    <text evidence="1">Belongs to the ATP-dependent AMP-binding enzyme family.</text>
</comment>
<keyword evidence="3" id="KW-0276">Fatty acid metabolism</keyword>
<dbReference type="PANTHER" id="PTHR43272">
    <property type="entry name" value="LONG-CHAIN-FATTY-ACID--COA LIGASE"/>
    <property type="match status" value="1"/>
</dbReference>
<dbReference type="PANTHER" id="PTHR43272:SF32">
    <property type="entry name" value="AMP-DEPENDENT SYNTHETASE_LIGASE DOMAIN-CONTAINING PROTEIN"/>
    <property type="match status" value="1"/>
</dbReference>
<keyword evidence="9" id="KW-1185">Reference proteome</keyword>
<dbReference type="CDD" id="cd05907">
    <property type="entry name" value="VL_LC_FACS_like"/>
    <property type="match status" value="1"/>
</dbReference>
<name>A0ABP5D224_9PSEU</name>
<dbReference type="InterPro" id="IPR020845">
    <property type="entry name" value="AMP-binding_CS"/>
</dbReference>
<dbReference type="Gene3D" id="3.40.50.12780">
    <property type="entry name" value="N-terminal domain of ligase-like"/>
    <property type="match status" value="1"/>
</dbReference>
<feature type="domain" description="AMP-dependent synthetase/ligase" evidence="7">
    <location>
        <begin position="21"/>
        <end position="437"/>
    </location>
</feature>
<dbReference type="RefSeq" id="WP_344424724.1">
    <property type="nucleotide sequence ID" value="NZ_BAAANN010000023.1"/>
</dbReference>
<evidence type="ECO:0000313" key="9">
    <source>
        <dbReference type="Proteomes" id="UP001501116"/>
    </source>
</evidence>
<accession>A0ABP5D224</accession>
<comment type="caution">
    <text evidence="8">The sequence shown here is derived from an EMBL/GenBank/DDBJ whole genome shotgun (WGS) entry which is preliminary data.</text>
</comment>
<dbReference type="InterPro" id="IPR045851">
    <property type="entry name" value="AMP-bd_C_sf"/>
</dbReference>
<dbReference type="Proteomes" id="UP001501116">
    <property type="component" value="Unassembled WGS sequence"/>
</dbReference>
<proteinExistence type="inferred from homology"/>
<evidence type="ECO:0000256" key="4">
    <source>
        <dbReference type="ARBA" id="ARBA00023098"/>
    </source>
</evidence>
<evidence type="ECO:0000313" key="8">
    <source>
        <dbReference type="EMBL" id="GAA1972834.1"/>
    </source>
</evidence>
<dbReference type="InterPro" id="IPR042099">
    <property type="entry name" value="ANL_N_sf"/>
</dbReference>
<evidence type="ECO:0000256" key="6">
    <source>
        <dbReference type="ARBA" id="ARBA00032875"/>
    </source>
</evidence>
<dbReference type="Pfam" id="PF23562">
    <property type="entry name" value="AMP-binding_C_3"/>
    <property type="match status" value="1"/>
</dbReference>
<evidence type="ECO:0000256" key="3">
    <source>
        <dbReference type="ARBA" id="ARBA00022832"/>
    </source>
</evidence>
<dbReference type="EMBL" id="BAAANN010000023">
    <property type="protein sequence ID" value="GAA1972834.1"/>
    <property type="molecule type" value="Genomic_DNA"/>
</dbReference>
<protein>
    <recommendedName>
        <fullName evidence="6">Acyl-CoA synthetase</fullName>
    </recommendedName>
</protein>
<keyword evidence="4" id="KW-0443">Lipid metabolism</keyword>
<reference evidence="9" key="1">
    <citation type="journal article" date="2019" name="Int. J. Syst. Evol. Microbiol.">
        <title>The Global Catalogue of Microorganisms (GCM) 10K type strain sequencing project: providing services to taxonomists for standard genome sequencing and annotation.</title>
        <authorList>
            <consortium name="The Broad Institute Genomics Platform"/>
            <consortium name="The Broad Institute Genome Sequencing Center for Infectious Disease"/>
            <person name="Wu L."/>
            <person name="Ma J."/>
        </authorList>
    </citation>
    <scope>NUCLEOTIDE SEQUENCE [LARGE SCALE GENOMIC DNA]</scope>
    <source>
        <strain evidence="9">JCM 14545</strain>
    </source>
</reference>
<sequence length="614" mass="65427">MTTQQSVAELTEGQTIPKLVHRNATEYGDLPAVTSLDAPGEPTLTWAEFRAEIAAVARGLGALGLRDGERMLIMSSSRPEHLVVDLAATHLAALPCTAYGTLSPDQIRYVARHSGAPVVVLEGADALSRWQPVLDDLPALRHVVVIDAGLVPEGDDRFVSLADVRAKGAALHEEDPDAFERMWAGIGTDDPLSMIYTSGTTGDPKAVVLSHRNAIHEAYAVRDLHDGPMHATNIAYLPLAHIAEREISIYMPIVYAGHVHTLDDPSGIVGALGRVHPQSFFGVPRVWEKMAAGLKNMLASAPEDRRAALTAASDLAREGYQRRSAGEEVPPDLAGRIAAADEAALGPVRRLLGLDKLVLASSGAAALPLEVLYFIAGLGVEIQEVWGLSETTGAVTSNTGTAFKAGTVGRPLEGMEVEVADDGELLVRGPIVFLGYLRPDGTVKSATDADGWLATGDIGAIDEDGYVTITDRKKELIITSSGKNIAPTRIEGLLKEHPLIGQAAAIGDGRPYLTALIVLDDEIAPPWAAAQGIEVPDGSALADHPSIRAEIDKAVESANARLARIEQIKRYHLIPKSWTPESGELTPTLKLKRRVINERYAPELAALYESTAPA</sequence>
<dbReference type="Gene3D" id="3.30.300.30">
    <property type="match status" value="1"/>
</dbReference>
<evidence type="ECO:0000256" key="2">
    <source>
        <dbReference type="ARBA" id="ARBA00022598"/>
    </source>
</evidence>
<comment type="catalytic activity">
    <reaction evidence="5">
        <text>a long-chain fatty acid + ATP + CoA = a long-chain fatty acyl-CoA + AMP + diphosphate</text>
        <dbReference type="Rhea" id="RHEA:15421"/>
        <dbReference type="ChEBI" id="CHEBI:30616"/>
        <dbReference type="ChEBI" id="CHEBI:33019"/>
        <dbReference type="ChEBI" id="CHEBI:57287"/>
        <dbReference type="ChEBI" id="CHEBI:57560"/>
        <dbReference type="ChEBI" id="CHEBI:83139"/>
        <dbReference type="ChEBI" id="CHEBI:456215"/>
        <dbReference type="EC" id="6.2.1.3"/>
    </reaction>
    <physiologicalReaction direction="left-to-right" evidence="5">
        <dbReference type="Rhea" id="RHEA:15422"/>
    </physiologicalReaction>
</comment>
<dbReference type="SUPFAM" id="SSF56801">
    <property type="entry name" value="Acetyl-CoA synthetase-like"/>
    <property type="match status" value="1"/>
</dbReference>
<organism evidence="8 9">
    <name type="scientific">Amycolatopsis minnesotensis</name>
    <dbReference type="NCBI Taxonomy" id="337894"/>
    <lineage>
        <taxon>Bacteria</taxon>
        <taxon>Bacillati</taxon>
        <taxon>Actinomycetota</taxon>
        <taxon>Actinomycetes</taxon>
        <taxon>Pseudonocardiales</taxon>
        <taxon>Pseudonocardiaceae</taxon>
        <taxon>Amycolatopsis</taxon>
    </lineage>
</organism>
<dbReference type="PROSITE" id="PS00455">
    <property type="entry name" value="AMP_BINDING"/>
    <property type="match status" value="1"/>
</dbReference>
<keyword evidence="2" id="KW-0436">Ligase</keyword>
<dbReference type="InterPro" id="IPR000873">
    <property type="entry name" value="AMP-dep_synth/lig_dom"/>
</dbReference>